<feature type="transmembrane region" description="Helical" evidence="1">
    <location>
        <begin position="21"/>
        <end position="49"/>
    </location>
</feature>
<sequence>MIICVALCYYYSVTTNRDKRIGALFIINFLFAHIPNTFLSLVLALHIYIPFVDRYNSLIFIFFFNN</sequence>
<name>A0A183L256_9TREM</name>
<keyword evidence="1" id="KW-0472">Membrane</keyword>
<organism evidence="2">
    <name type="scientific">Schistosoma curassoni</name>
    <dbReference type="NCBI Taxonomy" id="6186"/>
    <lineage>
        <taxon>Eukaryota</taxon>
        <taxon>Metazoa</taxon>
        <taxon>Spiralia</taxon>
        <taxon>Lophotrochozoa</taxon>
        <taxon>Platyhelminthes</taxon>
        <taxon>Trematoda</taxon>
        <taxon>Digenea</taxon>
        <taxon>Strigeidida</taxon>
        <taxon>Schistosomatoidea</taxon>
        <taxon>Schistosomatidae</taxon>
        <taxon>Schistosoma</taxon>
    </lineage>
</organism>
<evidence type="ECO:0000256" key="1">
    <source>
        <dbReference type="SAM" id="Phobius"/>
    </source>
</evidence>
<accession>A0A183L256</accession>
<proteinExistence type="predicted"/>
<dbReference type="AlphaFoldDB" id="A0A183L256"/>
<keyword evidence="1" id="KW-0812">Transmembrane</keyword>
<keyword evidence="1" id="KW-1133">Transmembrane helix</keyword>
<protein>
    <submittedName>
        <fullName evidence="2">Uncharacterized protein</fullName>
    </submittedName>
</protein>
<reference evidence="2" key="1">
    <citation type="submission" date="2016-06" db="UniProtKB">
        <authorList>
            <consortium name="WormBaseParasite"/>
        </authorList>
    </citation>
    <scope>IDENTIFICATION</scope>
</reference>
<evidence type="ECO:0000313" key="2">
    <source>
        <dbReference type="WBParaSite" id="SCUD_0002141001-mRNA-1"/>
    </source>
</evidence>
<dbReference type="WBParaSite" id="SCUD_0002141001-mRNA-1">
    <property type="protein sequence ID" value="SCUD_0002141001-mRNA-1"/>
    <property type="gene ID" value="SCUD_0002141001"/>
</dbReference>